<dbReference type="GO" id="GO:0004497">
    <property type="term" value="F:monooxygenase activity"/>
    <property type="evidence" value="ECO:0007669"/>
    <property type="project" value="UniProtKB-KW"/>
</dbReference>
<dbReference type="Pfam" id="PF00067">
    <property type="entry name" value="p450"/>
    <property type="match status" value="1"/>
</dbReference>
<comment type="similarity">
    <text evidence="2 9">Belongs to the cytochrome P450 family.</text>
</comment>
<evidence type="ECO:0000256" key="5">
    <source>
        <dbReference type="ARBA" id="ARBA00023002"/>
    </source>
</evidence>
<dbReference type="EnsemblPlants" id="PGSC0003DMT400037029">
    <property type="protein sequence ID" value="PGSC0003DMT400037029"/>
    <property type="gene ID" value="PGSC0003DMG400014271"/>
</dbReference>
<dbReference type="InterPro" id="IPR036396">
    <property type="entry name" value="Cyt_P450_sf"/>
</dbReference>
<dbReference type="SUPFAM" id="SSF48264">
    <property type="entry name" value="Cytochrome P450"/>
    <property type="match status" value="1"/>
</dbReference>
<dbReference type="PANTHER" id="PTHR47950">
    <property type="entry name" value="CYTOCHROME P450, FAMILY 76, SUBFAMILY C, POLYPEPTIDE 5-RELATED"/>
    <property type="match status" value="1"/>
</dbReference>
<dbReference type="STRING" id="4113.M1B4P3"/>
<dbReference type="InterPro" id="IPR002403">
    <property type="entry name" value="Cyt_P450_E_grp-IV"/>
</dbReference>
<keyword evidence="4 8" id="KW-0479">Metal-binding</keyword>
<sequence length="329" mass="37293">MGKNPHISLAQFAKMYGPLISVKLGTQLVVVASSPASAAEILKTQDRLLSVRYVPKVATYELSVIDQHSIVFSSDLSNHWKFLRAFCRTHLFSPKAVESQTALREKKVWEMIDFLGSRKGETVKISEILFGINGCGSDTTTSTIEWAMTELLRNKGAMHRLQAELTSKFRENDIITESNISELPYLAAIVKETLRIHSPTPFLIPRHAPETCKIMNYTIPKNSKLFVNAYAIGRDSNIWEDALSFRPERFLDSKVDFWGQDFEFIPFGAGRRICPGLGFAKQEIHLILASLIHYFEWSLPNAEDPMQLDMEEKFGVTLQKEKPLLIVPM</sequence>
<evidence type="ECO:0000313" key="10">
    <source>
        <dbReference type="EnsemblPlants" id="PGSC0003DMT400037029"/>
    </source>
</evidence>
<dbReference type="ExpressionAtlas" id="M1B4P3">
    <property type="expression patterns" value="baseline"/>
</dbReference>
<keyword evidence="11" id="KW-1185">Reference proteome</keyword>
<protein>
    <submittedName>
        <fullName evidence="10">(S)-N-methylcoclaurine 3'-hydroxylase isozyme</fullName>
    </submittedName>
</protein>
<dbReference type="Gene3D" id="1.10.630.10">
    <property type="entry name" value="Cytochrome P450"/>
    <property type="match status" value="2"/>
</dbReference>
<dbReference type="PROSITE" id="PS00086">
    <property type="entry name" value="CYTOCHROME_P450"/>
    <property type="match status" value="1"/>
</dbReference>
<dbReference type="FunFam" id="1.10.630.10:FF:000126">
    <property type="entry name" value="Predicted protein"/>
    <property type="match status" value="1"/>
</dbReference>
<keyword evidence="5 9" id="KW-0560">Oxidoreductase</keyword>
<dbReference type="Gramene" id="PGSC0003DMT400037029">
    <property type="protein sequence ID" value="PGSC0003DMT400037029"/>
    <property type="gene ID" value="PGSC0003DMG400014271"/>
</dbReference>
<accession>M1B4P3</accession>
<evidence type="ECO:0000256" key="4">
    <source>
        <dbReference type="ARBA" id="ARBA00022723"/>
    </source>
</evidence>
<dbReference type="OMA" id="RETWIDI"/>
<dbReference type="GO" id="GO:0005506">
    <property type="term" value="F:iron ion binding"/>
    <property type="evidence" value="ECO:0007669"/>
    <property type="project" value="InterPro"/>
</dbReference>
<proteinExistence type="inferred from homology"/>
<dbReference type="InParanoid" id="M1B4P3"/>
<evidence type="ECO:0000313" key="11">
    <source>
        <dbReference type="Proteomes" id="UP000011115"/>
    </source>
</evidence>
<dbReference type="PaxDb" id="4113-PGSC0003DMT400037029"/>
<feature type="binding site" description="axial binding residue" evidence="8">
    <location>
        <position position="274"/>
    </location>
    <ligand>
        <name>heme</name>
        <dbReference type="ChEBI" id="CHEBI:30413"/>
    </ligand>
    <ligandPart>
        <name>Fe</name>
        <dbReference type="ChEBI" id="CHEBI:18248"/>
    </ligandPart>
</feature>
<reference evidence="11" key="1">
    <citation type="journal article" date="2011" name="Nature">
        <title>Genome sequence and analysis of the tuber crop potato.</title>
        <authorList>
            <consortium name="The Potato Genome Sequencing Consortium"/>
        </authorList>
    </citation>
    <scope>NUCLEOTIDE SEQUENCE [LARGE SCALE GENOMIC DNA]</scope>
    <source>
        <strain evidence="11">cv. DM1-3 516 R44</strain>
    </source>
</reference>
<name>M1B4P3_SOLTU</name>
<organism evidence="10 11">
    <name type="scientific">Solanum tuberosum</name>
    <name type="common">Potato</name>
    <dbReference type="NCBI Taxonomy" id="4113"/>
    <lineage>
        <taxon>Eukaryota</taxon>
        <taxon>Viridiplantae</taxon>
        <taxon>Streptophyta</taxon>
        <taxon>Embryophyta</taxon>
        <taxon>Tracheophyta</taxon>
        <taxon>Spermatophyta</taxon>
        <taxon>Magnoliopsida</taxon>
        <taxon>eudicotyledons</taxon>
        <taxon>Gunneridae</taxon>
        <taxon>Pentapetalae</taxon>
        <taxon>asterids</taxon>
        <taxon>lamiids</taxon>
        <taxon>Solanales</taxon>
        <taxon>Solanaceae</taxon>
        <taxon>Solanoideae</taxon>
        <taxon>Solaneae</taxon>
        <taxon>Solanum</taxon>
    </lineage>
</organism>
<dbReference type="GO" id="GO:0020037">
    <property type="term" value="F:heme binding"/>
    <property type="evidence" value="ECO:0007669"/>
    <property type="project" value="InterPro"/>
</dbReference>
<evidence type="ECO:0000256" key="6">
    <source>
        <dbReference type="ARBA" id="ARBA00023004"/>
    </source>
</evidence>
<dbReference type="GO" id="GO:0016705">
    <property type="term" value="F:oxidoreductase activity, acting on paired donors, with incorporation or reduction of molecular oxygen"/>
    <property type="evidence" value="ECO:0007669"/>
    <property type="project" value="InterPro"/>
</dbReference>
<dbReference type="InterPro" id="IPR017972">
    <property type="entry name" value="Cyt_P450_CS"/>
</dbReference>
<evidence type="ECO:0000256" key="1">
    <source>
        <dbReference type="ARBA" id="ARBA00001971"/>
    </source>
</evidence>
<dbReference type="PRINTS" id="PR00385">
    <property type="entry name" value="P450"/>
</dbReference>
<dbReference type="HOGENOM" id="CLU_001570_4_1_1"/>
<keyword evidence="3 8" id="KW-0349">Heme</keyword>
<evidence type="ECO:0000256" key="3">
    <source>
        <dbReference type="ARBA" id="ARBA00022617"/>
    </source>
</evidence>
<dbReference type="PRINTS" id="PR00465">
    <property type="entry name" value="EP450IV"/>
</dbReference>
<reference evidence="10" key="2">
    <citation type="submission" date="2015-06" db="UniProtKB">
        <authorList>
            <consortium name="EnsemblPlants"/>
        </authorList>
    </citation>
    <scope>IDENTIFICATION</scope>
    <source>
        <strain evidence="10">DM1-3 516 R44</strain>
    </source>
</reference>
<keyword evidence="7 9" id="KW-0503">Monooxygenase</keyword>
<comment type="cofactor">
    <cofactor evidence="1 8">
        <name>heme</name>
        <dbReference type="ChEBI" id="CHEBI:30413"/>
    </cofactor>
</comment>
<dbReference type="eggNOG" id="KOG0156">
    <property type="taxonomic scope" value="Eukaryota"/>
</dbReference>
<evidence type="ECO:0000256" key="9">
    <source>
        <dbReference type="RuleBase" id="RU000461"/>
    </source>
</evidence>
<dbReference type="AlphaFoldDB" id="M1B4P3"/>
<dbReference type="Proteomes" id="UP000011115">
    <property type="component" value="Unassembled WGS sequence"/>
</dbReference>
<dbReference type="PANTHER" id="PTHR47950:SF49">
    <property type="entry name" value="CYTOCHROME P450"/>
    <property type="match status" value="1"/>
</dbReference>
<evidence type="ECO:0000256" key="2">
    <source>
        <dbReference type="ARBA" id="ARBA00010617"/>
    </source>
</evidence>
<keyword evidence="6 8" id="KW-0408">Iron</keyword>
<evidence type="ECO:0000256" key="8">
    <source>
        <dbReference type="PIRSR" id="PIRSR602403-1"/>
    </source>
</evidence>
<evidence type="ECO:0000256" key="7">
    <source>
        <dbReference type="ARBA" id="ARBA00023033"/>
    </source>
</evidence>
<dbReference type="InterPro" id="IPR001128">
    <property type="entry name" value="Cyt_P450"/>
</dbReference>